<dbReference type="InterPro" id="IPR033116">
    <property type="entry name" value="TRYPSIN_SER"/>
</dbReference>
<evidence type="ECO:0000259" key="8">
    <source>
        <dbReference type="PROSITE" id="PS50240"/>
    </source>
</evidence>
<dbReference type="Gene3D" id="2.40.10.10">
    <property type="entry name" value="Trypsin-like serine proteases"/>
    <property type="match status" value="2"/>
</dbReference>
<sequence length="255" mass="27553">MTKAISLLLSVTLISLALTGAFGADIINGKKAKKSSLLYMASVQINGEHKCGGFLIDPSYVLTAAHCNKQGNMSVILGTHDISPKGTNVKRYRVQNKHIHPSYKSVKTGKDIMLLKLSKKVKIGKDVKLVTIPSKDKPLKPKSKCLVAGWGKTEKDNTVNDLLVTDVLTINKTVCQSVWKKINVELPDNILCAGGYETKSGACQGDSGGPLVCSGQAVGIVSFNMGRCDYPNTPNIYTQISKYTQWIKKVIRGGS</sequence>
<dbReference type="SUPFAM" id="SSF50494">
    <property type="entry name" value="Trypsin-like serine proteases"/>
    <property type="match status" value="1"/>
</dbReference>
<dbReference type="Ensembl" id="ENSDART00000189174.1">
    <property type="protein sequence ID" value="ENSDARP00000146640.1"/>
    <property type="gene ID" value="ENSDARG00000116690.1"/>
</dbReference>
<dbReference type="GO" id="GO:0006508">
    <property type="term" value="P:proteolysis"/>
    <property type="evidence" value="ECO:0007669"/>
    <property type="project" value="UniProtKB-KW"/>
</dbReference>
<dbReference type="SMR" id="A0A2R8Q6D8"/>
<evidence type="ECO:0000256" key="5">
    <source>
        <dbReference type="ARBA" id="ARBA00023157"/>
    </source>
</evidence>
<dbReference type="Bgee" id="ENSDARG00000116690">
    <property type="expression patterns" value="Expressed in intestine"/>
</dbReference>
<dbReference type="FunCoup" id="A0A2R8Q6D8">
    <property type="interactions" value="34"/>
</dbReference>
<dbReference type="PaxDb" id="7955-ENSDARP00000096259"/>
<reference evidence="9" key="2">
    <citation type="submission" date="2018-04" db="UniProtKB">
        <authorList>
            <consortium name="Ensembl"/>
        </authorList>
    </citation>
    <scope>IDENTIFICATION</scope>
    <source>
        <strain evidence="9">Tuebingen</strain>
    </source>
</reference>
<evidence type="ECO:0000256" key="1">
    <source>
        <dbReference type="ARBA" id="ARBA00022670"/>
    </source>
</evidence>
<evidence type="ECO:0000313" key="9">
    <source>
        <dbReference type="Ensembl" id="ENSDARP00000146640"/>
    </source>
</evidence>
<dbReference type="InterPro" id="IPR009003">
    <property type="entry name" value="Peptidase_S1_PA"/>
</dbReference>
<keyword evidence="2 7" id="KW-0732">Signal</keyword>
<dbReference type="Pfam" id="PF00089">
    <property type="entry name" value="Trypsin"/>
    <property type="match status" value="1"/>
</dbReference>
<keyword evidence="1 6" id="KW-0645">Protease</keyword>
<accession>A0A2R8Q6D8</accession>
<dbReference type="PANTHER" id="PTHR24271">
    <property type="entry name" value="KALLIKREIN-RELATED"/>
    <property type="match status" value="1"/>
</dbReference>
<dbReference type="FunFam" id="2.40.10.10:FF:000120">
    <property type="entry name" value="Putative serine protease"/>
    <property type="match status" value="1"/>
</dbReference>
<reference evidence="9" key="1">
    <citation type="journal article" date="2013" name="Nature">
        <title>The zebrafish reference genome sequence and its relationship to the human genome.</title>
        <authorList>
            <consortium name="Genome Reference Consortium Zebrafish"/>
            <person name="Howe K."/>
            <person name="Clark M.D."/>
            <person name="Torroja C.F."/>
            <person name="Torrance J."/>
            <person name="Berthelot C."/>
            <person name="Muffato M."/>
            <person name="Collins J.E."/>
            <person name="Humphray S."/>
            <person name="McLaren K."/>
            <person name="Matthews L."/>
            <person name="McLaren S."/>
            <person name="Sealy I."/>
            <person name="Caccamo M."/>
            <person name="Churcher C."/>
            <person name="Scott C."/>
            <person name="Barrett J.C."/>
            <person name="Koch R."/>
            <person name="Rauch G.J."/>
            <person name="White S."/>
            <person name="Chow W."/>
            <person name="Kilian B."/>
            <person name="Quintais L.T."/>
            <person name="Guerra-Assuncao J.A."/>
            <person name="Zhou Y."/>
            <person name="Gu Y."/>
            <person name="Yen J."/>
            <person name="Vogel J.H."/>
            <person name="Eyre T."/>
            <person name="Redmond S."/>
            <person name="Banerjee R."/>
            <person name="Chi J."/>
            <person name="Fu B."/>
            <person name="Langley E."/>
            <person name="Maguire S.F."/>
            <person name="Laird G.K."/>
            <person name="Lloyd D."/>
            <person name="Kenyon E."/>
            <person name="Donaldson S."/>
            <person name="Sehra H."/>
            <person name="Almeida-King J."/>
            <person name="Loveland J."/>
            <person name="Trevanion S."/>
            <person name="Jones M."/>
            <person name="Quail M."/>
            <person name="Willey D."/>
            <person name="Hunt A."/>
            <person name="Burton J."/>
            <person name="Sims S."/>
            <person name="McLay K."/>
            <person name="Plumb B."/>
            <person name="Davis J."/>
            <person name="Clee C."/>
            <person name="Oliver K."/>
            <person name="Clark R."/>
            <person name="Riddle C."/>
            <person name="Elliot D."/>
            <person name="Eliott D."/>
            <person name="Threadgold G."/>
            <person name="Harden G."/>
            <person name="Ware D."/>
            <person name="Begum S."/>
            <person name="Mortimore B."/>
            <person name="Mortimer B."/>
            <person name="Kerry G."/>
            <person name="Heath P."/>
            <person name="Phillimore B."/>
            <person name="Tracey A."/>
            <person name="Corby N."/>
            <person name="Dunn M."/>
            <person name="Johnson C."/>
            <person name="Wood J."/>
            <person name="Clark S."/>
            <person name="Pelan S."/>
            <person name="Griffiths G."/>
            <person name="Smith M."/>
            <person name="Glithero R."/>
            <person name="Howden P."/>
            <person name="Barker N."/>
            <person name="Lloyd C."/>
            <person name="Stevens C."/>
            <person name="Harley J."/>
            <person name="Holt K."/>
            <person name="Panagiotidis G."/>
            <person name="Lovell J."/>
            <person name="Beasley H."/>
            <person name="Henderson C."/>
            <person name="Gordon D."/>
            <person name="Auger K."/>
            <person name="Wright D."/>
            <person name="Collins J."/>
            <person name="Raisen C."/>
            <person name="Dyer L."/>
            <person name="Leung K."/>
            <person name="Robertson L."/>
            <person name="Ambridge K."/>
            <person name="Leongamornlert D."/>
            <person name="McGuire S."/>
            <person name="Gilderthorp R."/>
            <person name="Griffiths C."/>
            <person name="Manthravadi D."/>
            <person name="Nichol S."/>
            <person name="Barker G."/>
            <person name="Whitehead S."/>
            <person name="Kay M."/>
            <person name="Brown J."/>
            <person name="Murnane C."/>
            <person name="Gray E."/>
            <person name="Humphries M."/>
            <person name="Sycamore N."/>
            <person name="Barker D."/>
            <person name="Saunders D."/>
            <person name="Wallis J."/>
            <person name="Babbage A."/>
            <person name="Hammond S."/>
            <person name="Mashreghi-Mohammadi M."/>
            <person name="Barr L."/>
            <person name="Martin S."/>
            <person name="Wray P."/>
            <person name="Ellington A."/>
            <person name="Matthews N."/>
            <person name="Ellwood M."/>
            <person name="Woodmansey R."/>
            <person name="Clark G."/>
            <person name="Cooper J."/>
            <person name="Cooper J."/>
            <person name="Tromans A."/>
            <person name="Grafham D."/>
            <person name="Skuce C."/>
            <person name="Pandian R."/>
            <person name="Andrews R."/>
            <person name="Harrison E."/>
            <person name="Kimberley A."/>
            <person name="Garnett J."/>
            <person name="Fosker N."/>
            <person name="Hall R."/>
            <person name="Garner P."/>
            <person name="Kelly D."/>
            <person name="Bird C."/>
            <person name="Palmer S."/>
            <person name="Gehring I."/>
            <person name="Berger A."/>
            <person name="Dooley C.M."/>
            <person name="Ersan-Urun Z."/>
            <person name="Eser C."/>
            <person name="Geiger H."/>
            <person name="Geisler M."/>
            <person name="Karotki L."/>
            <person name="Kirn A."/>
            <person name="Konantz J."/>
            <person name="Konantz M."/>
            <person name="Oberlander M."/>
            <person name="Rudolph-Geiger S."/>
            <person name="Teucke M."/>
            <person name="Lanz C."/>
            <person name="Raddatz G."/>
            <person name="Osoegawa K."/>
            <person name="Zhu B."/>
            <person name="Rapp A."/>
            <person name="Widaa S."/>
            <person name="Langford C."/>
            <person name="Yang F."/>
            <person name="Schuster S.C."/>
            <person name="Carter N.P."/>
            <person name="Harrow J."/>
            <person name="Ning Z."/>
            <person name="Herrero J."/>
            <person name="Searle S.M."/>
            <person name="Enright A."/>
            <person name="Geisler R."/>
            <person name="Plasterk R.H."/>
            <person name="Lee C."/>
            <person name="Westerfield M."/>
            <person name="de Jong P.J."/>
            <person name="Zon L.I."/>
            <person name="Postlethwait J.H."/>
            <person name="Nusslein-Volhard C."/>
            <person name="Hubbard T.J."/>
            <person name="Roest Crollius H."/>
            <person name="Rogers J."/>
            <person name="Stemple D.L."/>
        </authorList>
    </citation>
    <scope>NUCLEOTIDE SEQUENCE [LARGE SCALE GENOMIC DNA]</scope>
    <source>
        <strain evidence="9">Tuebingen</strain>
    </source>
</reference>
<evidence type="ECO:0000256" key="4">
    <source>
        <dbReference type="ARBA" id="ARBA00022825"/>
    </source>
</evidence>
<keyword evidence="4 6" id="KW-0720">Serine protease</keyword>
<dbReference type="GO" id="GO:0005615">
    <property type="term" value="C:extracellular space"/>
    <property type="evidence" value="ECO:0000318"/>
    <property type="project" value="GO_Central"/>
</dbReference>
<dbReference type="PANTHER" id="PTHR24271:SF87">
    <property type="entry name" value="ARGININE ESTERASE-LIKE-RELATED"/>
    <property type="match status" value="1"/>
</dbReference>
<evidence type="ECO:0000256" key="6">
    <source>
        <dbReference type="RuleBase" id="RU363034"/>
    </source>
</evidence>
<dbReference type="PROSITE" id="PS50240">
    <property type="entry name" value="TRYPSIN_DOM"/>
    <property type="match status" value="1"/>
</dbReference>
<evidence type="ECO:0000256" key="7">
    <source>
        <dbReference type="SAM" id="SignalP"/>
    </source>
</evidence>
<protein>
    <submittedName>
        <fullName evidence="9">Arginine esterase-like</fullName>
    </submittedName>
</protein>
<dbReference type="InterPro" id="IPR001254">
    <property type="entry name" value="Trypsin_dom"/>
</dbReference>
<dbReference type="OrthoDB" id="8440449at2759"/>
<dbReference type="GeneTree" id="ENSGT00910000144271"/>
<evidence type="ECO:0000256" key="3">
    <source>
        <dbReference type="ARBA" id="ARBA00022801"/>
    </source>
</evidence>
<name>A0A2R8Q6D8_DANRE</name>
<gene>
    <name evidence="9" type="primary">LOC558805</name>
</gene>
<feature type="signal peptide" evidence="7">
    <location>
        <begin position="1"/>
        <end position="23"/>
    </location>
</feature>
<proteinExistence type="predicted"/>
<dbReference type="PROSITE" id="PS00134">
    <property type="entry name" value="TRYPSIN_HIS"/>
    <property type="match status" value="1"/>
</dbReference>
<dbReference type="AlphaFoldDB" id="A0A2R8Q6D8"/>
<keyword evidence="5" id="KW-1015">Disulfide bond</keyword>
<feature type="chain" id="PRO_5043159782" evidence="7">
    <location>
        <begin position="24"/>
        <end position="255"/>
    </location>
</feature>
<dbReference type="GO" id="GO:0004252">
    <property type="term" value="F:serine-type endopeptidase activity"/>
    <property type="evidence" value="ECO:0000318"/>
    <property type="project" value="GO_Central"/>
</dbReference>
<dbReference type="InterPro" id="IPR043504">
    <property type="entry name" value="Peptidase_S1_PA_chymotrypsin"/>
</dbReference>
<dbReference type="EMBL" id="BX936298">
    <property type="status" value="NOT_ANNOTATED_CDS"/>
    <property type="molecule type" value="Genomic_DNA"/>
</dbReference>
<organism evidence="9">
    <name type="scientific">Danio rerio</name>
    <name type="common">Zebrafish</name>
    <name type="synonym">Brachydanio rerio</name>
    <dbReference type="NCBI Taxonomy" id="7955"/>
    <lineage>
        <taxon>Eukaryota</taxon>
        <taxon>Metazoa</taxon>
        <taxon>Chordata</taxon>
        <taxon>Craniata</taxon>
        <taxon>Vertebrata</taxon>
        <taxon>Euteleostomi</taxon>
        <taxon>Actinopterygii</taxon>
        <taxon>Neopterygii</taxon>
        <taxon>Teleostei</taxon>
        <taxon>Ostariophysi</taxon>
        <taxon>Cypriniformes</taxon>
        <taxon>Danionidae</taxon>
        <taxon>Danioninae</taxon>
        <taxon>Danio</taxon>
    </lineage>
</organism>
<dbReference type="GO" id="GO:0051604">
    <property type="term" value="P:protein maturation"/>
    <property type="evidence" value="ECO:0000318"/>
    <property type="project" value="GO_Central"/>
</dbReference>
<dbReference type="PROSITE" id="PS00135">
    <property type="entry name" value="TRYPSIN_SER"/>
    <property type="match status" value="1"/>
</dbReference>
<dbReference type="CDD" id="cd00190">
    <property type="entry name" value="Tryp_SPc"/>
    <property type="match status" value="1"/>
</dbReference>
<dbReference type="InterPro" id="IPR001314">
    <property type="entry name" value="Peptidase_S1A"/>
</dbReference>
<evidence type="ECO:0000256" key="2">
    <source>
        <dbReference type="ARBA" id="ARBA00022729"/>
    </source>
</evidence>
<dbReference type="SMART" id="SM00020">
    <property type="entry name" value="Tryp_SPc"/>
    <property type="match status" value="1"/>
</dbReference>
<dbReference type="PRINTS" id="PR00722">
    <property type="entry name" value="CHYMOTRYPSIN"/>
</dbReference>
<dbReference type="InterPro" id="IPR018114">
    <property type="entry name" value="TRYPSIN_HIS"/>
</dbReference>
<dbReference type="OMA" id="MNGNCAY"/>
<keyword evidence="3 6" id="KW-0378">Hydrolase</keyword>
<feature type="domain" description="Peptidase S1" evidence="8">
    <location>
        <begin position="26"/>
        <end position="252"/>
    </location>
</feature>
<accession>A0A8N7T5K2</accession>